<name>A0ABR0JZB1_9EURO</name>
<feature type="compositionally biased region" description="Basic and acidic residues" evidence="6">
    <location>
        <begin position="428"/>
        <end position="439"/>
    </location>
</feature>
<comment type="caution">
    <text evidence="8">The sequence shown here is derived from an EMBL/GenBank/DDBJ whole genome shotgun (WGS) entry which is preliminary data.</text>
</comment>
<reference evidence="8 9" key="1">
    <citation type="submission" date="2023-08" db="EMBL/GenBank/DDBJ databases">
        <title>Black Yeasts Isolated from many extreme environments.</title>
        <authorList>
            <person name="Coleine C."/>
            <person name="Stajich J.E."/>
            <person name="Selbmann L."/>
        </authorList>
    </citation>
    <scope>NUCLEOTIDE SEQUENCE [LARGE SCALE GENOMIC DNA]</scope>
    <source>
        <strain evidence="8 9">CCFEE 5885</strain>
    </source>
</reference>
<dbReference type="Gene3D" id="3.20.20.105">
    <property type="entry name" value="Queuine tRNA-ribosyltransferase-like"/>
    <property type="match status" value="1"/>
</dbReference>
<dbReference type="EMBL" id="JAVRRG010000157">
    <property type="protein sequence ID" value="KAK5080116.1"/>
    <property type="molecule type" value="Genomic_DNA"/>
</dbReference>
<evidence type="ECO:0000256" key="4">
    <source>
        <dbReference type="ARBA" id="ARBA00022833"/>
    </source>
</evidence>
<dbReference type="HAMAP" id="MF_03043">
    <property type="entry name" value="QTRT2"/>
    <property type="match status" value="1"/>
</dbReference>
<feature type="binding site" evidence="5">
    <location>
        <position position="335"/>
    </location>
    <ligand>
        <name>Zn(2+)</name>
        <dbReference type="ChEBI" id="CHEBI:29105"/>
    </ligand>
</feature>
<evidence type="ECO:0000313" key="9">
    <source>
        <dbReference type="Proteomes" id="UP001345013"/>
    </source>
</evidence>
<evidence type="ECO:0000256" key="3">
    <source>
        <dbReference type="ARBA" id="ARBA00022723"/>
    </source>
</evidence>
<keyword evidence="4 5" id="KW-0862">Zinc</keyword>
<proteinExistence type="inferred from homology"/>
<keyword evidence="1 5" id="KW-0963">Cytoplasm</keyword>
<dbReference type="InterPro" id="IPR036511">
    <property type="entry name" value="TGT-like_sf"/>
</dbReference>
<feature type="domain" description="tRNA-guanine(15) transglycosylase-like" evidence="7">
    <location>
        <begin position="28"/>
        <end position="394"/>
    </location>
</feature>
<sequence>MVAEEAARLPSVMLSFVLRQGELARAGVRLGQLTIQGRPAIATPAFIACTSRGVIPHVTQDVVSKLTRVSLVYTGLEDFIERSPQKAPIFRQDTHHSTSRLRDFIALPSGCTCILGPRRIPALECPNPNTNSSIAISTSVGFQSLALGDYIQSAQQLQADITLGLADVVTTSKISQKRLEKSADRSHAWMRDTLAARAESDTAQSTLFASIPPLEPHQQSFYLSDLSDEYKSEVRGVSFHSPEMAATLPQALQDLPRICLTAPASPHDIVQAVALGNDLITVPFVTETSENGIAFTFSLDPATELSNKPVGFDLWDPSNASDLSPLVEDCQCYACTKHHRAYLHHLLSAKEMLAWTLLQIHNFHMIEVFFVQMREAMAEGTFEAKSKAFTRAYDAEVPKATGQGPRVRGYQMKSVGGGEPRKNRKAYGRLEEQARKLEEAESGVATPEVETLAGDLEKQGLGEMQK</sequence>
<keyword evidence="3 5" id="KW-0479">Metal-binding</keyword>
<dbReference type="Pfam" id="PF01702">
    <property type="entry name" value="TGT"/>
    <property type="match status" value="1"/>
</dbReference>
<dbReference type="InterPro" id="IPR050852">
    <property type="entry name" value="Queuine_tRNA-ribosyltrfase"/>
</dbReference>
<dbReference type="InterPro" id="IPR002616">
    <property type="entry name" value="tRNA_ribo_trans-like"/>
</dbReference>
<feature type="binding site" evidence="5">
    <location>
        <position position="332"/>
    </location>
    <ligand>
        <name>Zn(2+)</name>
        <dbReference type="ChEBI" id="CHEBI:29105"/>
    </ligand>
</feature>
<comment type="cofactor">
    <cofactor evidence="5">
        <name>Zn(2+)</name>
        <dbReference type="ChEBI" id="CHEBI:29105"/>
    </cofactor>
    <text evidence="5">Binds 1 zinc ion per subunit.</text>
</comment>
<protein>
    <recommendedName>
        <fullName evidence="5">Queuine tRNA-ribosyltransferase accessory subunit 2</fullName>
    </recommendedName>
    <alternativeName>
        <fullName evidence="5">Queuine tRNA-ribosyltransferase domain-containing protein 1</fullName>
    </alternativeName>
</protein>
<comment type="similarity">
    <text evidence="5">Belongs to the queuine tRNA-ribosyltransferase family. QTRT2 subfamily.</text>
</comment>
<evidence type="ECO:0000313" key="8">
    <source>
        <dbReference type="EMBL" id="KAK5080116.1"/>
    </source>
</evidence>
<comment type="subcellular location">
    <subcellularLocation>
        <location evidence="5">Cytoplasm</location>
    </subcellularLocation>
</comment>
<evidence type="ECO:0000256" key="6">
    <source>
        <dbReference type="SAM" id="MobiDB-lite"/>
    </source>
</evidence>
<dbReference type="PANTHER" id="PTHR46064">
    <property type="entry name" value="QUEUINE TRNA-RIBOSYLTRANSFERASE ACCESSORY SUBUNIT 2"/>
    <property type="match status" value="1"/>
</dbReference>
<evidence type="ECO:0000256" key="1">
    <source>
        <dbReference type="ARBA" id="ARBA00022490"/>
    </source>
</evidence>
<gene>
    <name evidence="8" type="ORF">LTR24_008678</name>
</gene>
<feature type="compositionally biased region" description="Basic and acidic residues" evidence="6">
    <location>
        <begin position="455"/>
        <end position="466"/>
    </location>
</feature>
<organism evidence="8 9">
    <name type="scientific">Lithohypha guttulata</name>
    <dbReference type="NCBI Taxonomy" id="1690604"/>
    <lineage>
        <taxon>Eukaryota</taxon>
        <taxon>Fungi</taxon>
        <taxon>Dikarya</taxon>
        <taxon>Ascomycota</taxon>
        <taxon>Pezizomycotina</taxon>
        <taxon>Eurotiomycetes</taxon>
        <taxon>Chaetothyriomycetidae</taxon>
        <taxon>Chaetothyriales</taxon>
        <taxon>Trichomeriaceae</taxon>
        <taxon>Lithohypha</taxon>
    </lineage>
</organism>
<evidence type="ECO:0000259" key="7">
    <source>
        <dbReference type="Pfam" id="PF01702"/>
    </source>
</evidence>
<dbReference type="NCBIfam" id="TIGR00449">
    <property type="entry name" value="tgt_general"/>
    <property type="match status" value="1"/>
</dbReference>
<dbReference type="Proteomes" id="UP001345013">
    <property type="component" value="Unassembled WGS sequence"/>
</dbReference>
<keyword evidence="2 5" id="KW-0819">tRNA processing</keyword>
<feature type="binding site" evidence="5">
    <location>
        <position position="330"/>
    </location>
    <ligand>
        <name>Zn(2+)</name>
        <dbReference type="ChEBI" id="CHEBI:29105"/>
    </ligand>
</feature>
<comment type="subunit">
    <text evidence="5">Heterodimer of a catalytic subunit and an accessory subunit.</text>
</comment>
<feature type="binding site" evidence="5">
    <location>
        <position position="361"/>
    </location>
    <ligand>
        <name>Zn(2+)</name>
        <dbReference type="ChEBI" id="CHEBI:29105"/>
    </ligand>
</feature>
<feature type="region of interest" description="Disordered" evidence="6">
    <location>
        <begin position="400"/>
        <end position="466"/>
    </location>
</feature>
<dbReference type="SUPFAM" id="SSF51713">
    <property type="entry name" value="tRNA-guanine transglycosylase"/>
    <property type="match status" value="1"/>
</dbReference>
<dbReference type="PANTHER" id="PTHR46064:SF1">
    <property type="entry name" value="QUEUINE TRNA-RIBOSYLTRANSFERASE ACCESSORY SUBUNIT 2"/>
    <property type="match status" value="1"/>
</dbReference>
<dbReference type="InterPro" id="IPR028592">
    <property type="entry name" value="QTRTD1"/>
</dbReference>
<keyword evidence="9" id="KW-1185">Reference proteome</keyword>
<accession>A0ABR0JZB1</accession>
<evidence type="ECO:0000256" key="2">
    <source>
        <dbReference type="ARBA" id="ARBA00022694"/>
    </source>
</evidence>
<comment type="function">
    <text evidence="5">Non-catalytic subunit of the queuine tRNA-ribosyltransferase (TGT) that catalyzes the base-exchange of a guanine (G) residue with queuine (Q) at position 34 (anticodon wobble position) in tRNAs with GU(N) anticodons (tRNA-Asp, -Asn, -His and -Tyr), resulting in the hypermodified nucleoside queuosine (7-(((4,5-cis-dihydroxy-2-cyclopenten-1-yl)amino)methyl)-7-deazaguanosine).</text>
</comment>
<evidence type="ECO:0000256" key="5">
    <source>
        <dbReference type="HAMAP-Rule" id="MF_03043"/>
    </source>
</evidence>